<keyword evidence="2" id="KW-0479">Metal-binding</keyword>
<dbReference type="GO" id="GO:0046872">
    <property type="term" value="F:metal ion binding"/>
    <property type="evidence" value="ECO:0007669"/>
    <property type="project" value="UniProtKB-KW"/>
</dbReference>
<keyword evidence="3" id="KW-0378">Hydrolase</keyword>
<evidence type="ECO:0000256" key="1">
    <source>
        <dbReference type="ARBA" id="ARBA00007749"/>
    </source>
</evidence>
<dbReference type="Gene3D" id="3.60.15.10">
    <property type="entry name" value="Ribonuclease Z/Hydroxyacylglutathione hydrolase-like"/>
    <property type="match status" value="1"/>
</dbReference>
<comment type="caution">
    <text evidence="6">The sequence shown here is derived from an EMBL/GenBank/DDBJ whole genome shotgun (WGS) entry which is preliminary data.</text>
</comment>
<protein>
    <submittedName>
        <fullName evidence="6">Beta-lactamase-like protein</fullName>
    </submittedName>
</protein>
<gene>
    <name evidence="6" type="ORF">N7449_002960</name>
</gene>
<dbReference type="AlphaFoldDB" id="A0A9W9T424"/>
<accession>A0A9W9T424</accession>
<feature type="domain" description="Metallo-beta-lactamase" evidence="5">
    <location>
        <begin position="52"/>
        <end position="268"/>
    </location>
</feature>
<evidence type="ECO:0000256" key="3">
    <source>
        <dbReference type="ARBA" id="ARBA00022801"/>
    </source>
</evidence>
<comment type="similarity">
    <text evidence="1">Belongs to the metallo-beta-lactamase superfamily.</text>
</comment>
<proteinExistence type="inferred from homology"/>
<dbReference type="Pfam" id="PF00753">
    <property type="entry name" value="Lactamase_B"/>
    <property type="match status" value="1"/>
</dbReference>
<dbReference type="CDD" id="cd07730">
    <property type="entry name" value="metallo-hydrolase-like_MBL-fold"/>
    <property type="match status" value="1"/>
</dbReference>
<dbReference type="GO" id="GO:0016787">
    <property type="term" value="F:hydrolase activity"/>
    <property type="evidence" value="ECO:0007669"/>
    <property type="project" value="UniProtKB-KW"/>
</dbReference>
<evidence type="ECO:0000256" key="4">
    <source>
        <dbReference type="ARBA" id="ARBA00022833"/>
    </source>
</evidence>
<reference evidence="6" key="1">
    <citation type="submission" date="2022-11" db="EMBL/GenBank/DDBJ databases">
        <authorList>
            <person name="Petersen C."/>
        </authorList>
    </citation>
    <scope>NUCLEOTIDE SEQUENCE</scope>
    <source>
        <strain evidence="6">IBT 20477</strain>
    </source>
</reference>
<evidence type="ECO:0000313" key="6">
    <source>
        <dbReference type="EMBL" id="KAJ5208581.1"/>
    </source>
</evidence>
<dbReference type="PANTHER" id="PTHR42978:SF5">
    <property type="entry name" value="METALLO-BETA-LACTAMASE DOMAIN-CONTAINING PROTEIN"/>
    <property type="match status" value="1"/>
</dbReference>
<dbReference type="EMBL" id="JAPQKQ010000002">
    <property type="protein sequence ID" value="KAJ5208581.1"/>
    <property type="molecule type" value="Genomic_DNA"/>
</dbReference>
<dbReference type="SMART" id="SM00849">
    <property type="entry name" value="Lactamase_B"/>
    <property type="match status" value="1"/>
</dbReference>
<organism evidence="6 7">
    <name type="scientific">Penicillium cf. viridicatum</name>
    <dbReference type="NCBI Taxonomy" id="2972119"/>
    <lineage>
        <taxon>Eukaryota</taxon>
        <taxon>Fungi</taxon>
        <taxon>Dikarya</taxon>
        <taxon>Ascomycota</taxon>
        <taxon>Pezizomycotina</taxon>
        <taxon>Eurotiomycetes</taxon>
        <taxon>Eurotiomycetidae</taxon>
        <taxon>Eurotiales</taxon>
        <taxon>Aspergillaceae</taxon>
        <taxon>Penicillium</taxon>
    </lineage>
</organism>
<dbReference type="Proteomes" id="UP001150942">
    <property type="component" value="Unassembled WGS sequence"/>
</dbReference>
<dbReference type="InterPro" id="IPR036866">
    <property type="entry name" value="RibonucZ/Hydroxyglut_hydro"/>
</dbReference>
<name>A0A9W9T424_9EURO</name>
<dbReference type="SUPFAM" id="SSF56281">
    <property type="entry name" value="Metallo-hydrolase/oxidoreductase"/>
    <property type="match status" value="1"/>
</dbReference>
<dbReference type="PANTHER" id="PTHR42978">
    <property type="entry name" value="QUORUM-QUENCHING LACTONASE YTNP-RELATED-RELATED"/>
    <property type="match status" value="1"/>
</dbReference>
<sequence length="398" mass="44438">MSPSNSQSRGVEVPPSDHCIYVRAMNTTTRMVCDAEAFVQPVIRNHTKLNFPTLCFLLERQTANGIRYILYDLGARKDFWNGTPISKSMIGKHVFSLEVEKGVQDVLRENGVDLNCIDAIVWSHWHWDHIGDASKFPDSVDLVVGPGFKENFLPGWPENPDSPLLTKDLAGHKIYEPDFPLKIGGFRAHDYFGDGSFYILDVPGHAIGHVCGLARTTPTTFVFLGGDCCHFAGAFRPSPSYPIPEYLRGAGLDISFPRPCPCSLLTGIHPIAKSAEAARSQPFYEVSRAAGSAYTFGDDAQESINRLQPFDSDPNVFILLAHDSVLFDVLPLFNDHPDLDINDWQQKGYKGQTHWGFLNELPRNNRPGRKPLVNGLRRNGRLLVYGDDGDFHEQRSLV</sequence>
<evidence type="ECO:0000313" key="7">
    <source>
        <dbReference type="Proteomes" id="UP001150942"/>
    </source>
</evidence>
<dbReference type="OrthoDB" id="10250730at2759"/>
<reference evidence="6" key="2">
    <citation type="journal article" date="2023" name="IMA Fungus">
        <title>Comparative genomic study of the Penicillium genus elucidates a diverse pangenome and 15 lateral gene transfer events.</title>
        <authorList>
            <person name="Petersen C."/>
            <person name="Sorensen T."/>
            <person name="Nielsen M.R."/>
            <person name="Sondergaard T.E."/>
            <person name="Sorensen J.L."/>
            <person name="Fitzpatrick D.A."/>
            <person name="Frisvad J.C."/>
            <person name="Nielsen K.L."/>
        </authorList>
    </citation>
    <scope>NUCLEOTIDE SEQUENCE</scope>
    <source>
        <strain evidence="6">IBT 20477</strain>
    </source>
</reference>
<dbReference type="InterPro" id="IPR001279">
    <property type="entry name" value="Metallo-B-lactamas"/>
</dbReference>
<evidence type="ECO:0000259" key="5">
    <source>
        <dbReference type="SMART" id="SM00849"/>
    </source>
</evidence>
<keyword evidence="7" id="KW-1185">Reference proteome</keyword>
<keyword evidence="4" id="KW-0862">Zinc</keyword>
<dbReference type="InterPro" id="IPR051013">
    <property type="entry name" value="MBL_superfamily_lactonases"/>
</dbReference>
<evidence type="ECO:0000256" key="2">
    <source>
        <dbReference type="ARBA" id="ARBA00022723"/>
    </source>
</evidence>